<dbReference type="HOGENOM" id="CLU_2826147_0_0_6"/>
<name>Q60AW6_METCA</name>
<protein>
    <submittedName>
        <fullName evidence="1">Uncharacterized protein</fullName>
    </submittedName>
</protein>
<evidence type="ECO:0000313" key="2">
    <source>
        <dbReference type="Proteomes" id="UP000006821"/>
    </source>
</evidence>
<dbReference type="Proteomes" id="UP000006821">
    <property type="component" value="Chromosome"/>
</dbReference>
<reference evidence="1 2" key="1">
    <citation type="journal article" date="2004" name="PLoS Biol.">
        <title>Genomic insights into methanotrophy: the complete genome sequence of Methylococcus capsulatus (Bath).</title>
        <authorList>
            <person name="Ward N.L."/>
            <person name="Larsen O."/>
            <person name="Sakwa J."/>
            <person name="Bruseth L."/>
            <person name="Khouri H.M."/>
            <person name="Durkin A.S."/>
            <person name="Dimitrov G."/>
            <person name="Jiang L."/>
            <person name="Scanlan D."/>
            <person name="Kang K.H."/>
            <person name="Lewis M.R."/>
            <person name="Nelson K.E."/>
            <person name="Methe B.A."/>
            <person name="Wu M."/>
            <person name="Heidelberg J.F."/>
            <person name="Paulsen I.T."/>
            <person name="Fouts D.E."/>
            <person name="Ravel J."/>
            <person name="Tettelin H."/>
            <person name="Ren Q."/>
            <person name="Read T.D."/>
            <person name="DeBoy R.T."/>
            <person name="Seshadri R."/>
            <person name="Salzberg S.L."/>
            <person name="Jensen H.B."/>
            <person name="Birkeland N.K."/>
            <person name="Nelson W.C."/>
            <person name="Dodson R.J."/>
            <person name="Grindhaug S.H."/>
            <person name="Holt I.E."/>
            <person name="Eidhammer I."/>
            <person name="Jonasen I."/>
            <person name="Vanaken S."/>
            <person name="Utterback T.R."/>
            <person name="Feldblyum T.V."/>
            <person name="Fraser C.M."/>
            <person name="Lillehaug J.R."/>
            <person name="Eisen J.A."/>
        </authorList>
    </citation>
    <scope>NUCLEOTIDE SEQUENCE [LARGE SCALE GENOMIC DNA]</scope>
    <source>
        <strain evidence="2">ATCC 33009 / NCIMB 11132 / Bath</strain>
    </source>
</reference>
<sequence length="66" mass="6996">MTLLAPVCSDRWISLVDKNPPGHIAHGRPGASSGARLAEAVRFELTNGFPLPVFKTGAFNHSATLP</sequence>
<gene>
    <name evidence="1" type="ordered locus">MCA0721</name>
</gene>
<dbReference type="KEGG" id="mca:MCA0721"/>
<organism evidence="1 2">
    <name type="scientific">Methylococcus capsulatus (strain ATCC 33009 / NCIMB 11132 / Bath)</name>
    <dbReference type="NCBI Taxonomy" id="243233"/>
    <lineage>
        <taxon>Bacteria</taxon>
        <taxon>Pseudomonadati</taxon>
        <taxon>Pseudomonadota</taxon>
        <taxon>Gammaproteobacteria</taxon>
        <taxon>Methylococcales</taxon>
        <taxon>Methylococcaceae</taxon>
        <taxon>Methylococcus</taxon>
    </lineage>
</organism>
<dbReference type="EMBL" id="AE017282">
    <property type="protein sequence ID" value="AAU93133.1"/>
    <property type="molecule type" value="Genomic_DNA"/>
</dbReference>
<proteinExistence type="predicted"/>
<dbReference type="AlphaFoldDB" id="Q60AW6"/>
<accession>Q60AW6</accession>
<evidence type="ECO:0000313" key="1">
    <source>
        <dbReference type="EMBL" id="AAU93133.1"/>
    </source>
</evidence>